<dbReference type="EC" id="2.7.11.23" evidence="2"/>
<evidence type="ECO:0000259" key="10">
    <source>
        <dbReference type="PROSITE" id="PS50011"/>
    </source>
</evidence>
<keyword evidence="3" id="KW-0723">Serine/threonine-protein kinase</keyword>
<dbReference type="AlphaFoldDB" id="A0A2I0VPX9"/>
<name>A0A2I0VPX9_9ASPA</name>
<keyword evidence="12" id="KW-1185">Reference proteome</keyword>
<dbReference type="CDD" id="cd07840">
    <property type="entry name" value="STKc_CDK9_like"/>
    <property type="match status" value="1"/>
</dbReference>
<dbReference type="STRING" id="906689.A0A2I0VPX9"/>
<dbReference type="SMART" id="SM00220">
    <property type="entry name" value="S_TKc"/>
    <property type="match status" value="1"/>
</dbReference>
<dbReference type="PROSITE" id="PS00107">
    <property type="entry name" value="PROTEIN_KINASE_ATP"/>
    <property type="match status" value="1"/>
</dbReference>
<evidence type="ECO:0000256" key="4">
    <source>
        <dbReference type="ARBA" id="ARBA00022679"/>
    </source>
</evidence>
<keyword evidence="5 9" id="KW-0547">Nucleotide-binding</keyword>
<reference evidence="11 12" key="1">
    <citation type="journal article" date="2016" name="Sci. Rep.">
        <title>The Dendrobium catenatum Lindl. genome sequence provides insights into polysaccharide synthase, floral development and adaptive evolution.</title>
        <authorList>
            <person name="Zhang G.Q."/>
            <person name="Xu Q."/>
            <person name="Bian C."/>
            <person name="Tsai W.C."/>
            <person name="Yeh C.M."/>
            <person name="Liu K.W."/>
            <person name="Yoshida K."/>
            <person name="Zhang L.S."/>
            <person name="Chang S.B."/>
            <person name="Chen F."/>
            <person name="Shi Y."/>
            <person name="Su Y.Y."/>
            <person name="Zhang Y.Q."/>
            <person name="Chen L.J."/>
            <person name="Yin Y."/>
            <person name="Lin M."/>
            <person name="Huang H."/>
            <person name="Deng H."/>
            <person name="Wang Z.W."/>
            <person name="Zhu S.L."/>
            <person name="Zhao X."/>
            <person name="Deng C."/>
            <person name="Niu S.C."/>
            <person name="Huang J."/>
            <person name="Wang M."/>
            <person name="Liu G.H."/>
            <person name="Yang H.J."/>
            <person name="Xiao X.J."/>
            <person name="Hsiao Y.Y."/>
            <person name="Wu W.L."/>
            <person name="Chen Y.Y."/>
            <person name="Mitsuda N."/>
            <person name="Ohme-Takagi M."/>
            <person name="Luo Y.B."/>
            <person name="Van de Peer Y."/>
            <person name="Liu Z.J."/>
        </authorList>
    </citation>
    <scope>NUCLEOTIDE SEQUENCE [LARGE SCALE GENOMIC DNA]</scope>
    <source>
        <tissue evidence="11">The whole plant</tissue>
    </source>
</reference>
<organism evidence="11 12">
    <name type="scientific">Dendrobium catenatum</name>
    <dbReference type="NCBI Taxonomy" id="906689"/>
    <lineage>
        <taxon>Eukaryota</taxon>
        <taxon>Viridiplantae</taxon>
        <taxon>Streptophyta</taxon>
        <taxon>Embryophyta</taxon>
        <taxon>Tracheophyta</taxon>
        <taxon>Spermatophyta</taxon>
        <taxon>Magnoliopsida</taxon>
        <taxon>Liliopsida</taxon>
        <taxon>Asparagales</taxon>
        <taxon>Orchidaceae</taxon>
        <taxon>Epidendroideae</taxon>
        <taxon>Malaxideae</taxon>
        <taxon>Dendrobiinae</taxon>
        <taxon>Dendrobium</taxon>
    </lineage>
</organism>
<reference evidence="11 12" key="2">
    <citation type="journal article" date="2017" name="Nature">
        <title>The Apostasia genome and the evolution of orchids.</title>
        <authorList>
            <person name="Zhang G.Q."/>
            <person name="Liu K.W."/>
            <person name="Li Z."/>
            <person name="Lohaus R."/>
            <person name="Hsiao Y.Y."/>
            <person name="Niu S.C."/>
            <person name="Wang J.Y."/>
            <person name="Lin Y.C."/>
            <person name="Xu Q."/>
            <person name="Chen L.J."/>
            <person name="Yoshida K."/>
            <person name="Fujiwara S."/>
            <person name="Wang Z.W."/>
            <person name="Zhang Y.Q."/>
            <person name="Mitsuda N."/>
            <person name="Wang M."/>
            <person name="Liu G.H."/>
            <person name="Pecoraro L."/>
            <person name="Huang H.X."/>
            <person name="Xiao X.J."/>
            <person name="Lin M."/>
            <person name="Wu X.Y."/>
            <person name="Wu W.L."/>
            <person name="Chen Y.Y."/>
            <person name="Chang S.B."/>
            <person name="Sakamoto S."/>
            <person name="Ohme-Takagi M."/>
            <person name="Yagi M."/>
            <person name="Zeng S.J."/>
            <person name="Shen C.Y."/>
            <person name="Yeh C.M."/>
            <person name="Luo Y.B."/>
            <person name="Tsai W.C."/>
            <person name="Van de Peer Y."/>
            <person name="Liu Z.J."/>
        </authorList>
    </citation>
    <scope>NUCLEOTIDE SEQUENCE [LARGE SCALE GENOMIC DNA]</scope>
    <source>
        <tissue evidence="11">The whole plant</tissue>
    </source>
</reference>
<keyword evidence="4" id="KW-0808">Transferase</keyword>
<dbReference type="GO" id="GO:0005634">
    <property type="term" value="C:nucleus"/>
    <property type="evidence" value="ECO:0007669"/>
    <property type="project" value="TreeGrafter"/>
</dbReference>
<dbReference type="InterPro" id="IPR017441">
    <property type="entry name" value="Protein_kinase_ATP_BS"/>
</dbReference>
<dbReference type="PROSITE" id="PS00108">
    <property type="entry name" value="PROTEIN_KINASE_ST"/>
    <property type="match status" value="1"/>
</dbReference>
<dbReference type="GO" id="GO:0000307">
    <property type="term" value="C:cyclin-dependent protein kinase holoenzyme complex"/>
    <property type="evidence" value="ECO:0007669"/>
    <property type="project" value="TreeGrafter"/>
</dbReference>
<dbReference type="OrthoDB" id="28397at2759"/>
<dbReference type="EMBL" id="KZ503341">
    <property type="protein sequence ID" value="PKU65468.1"/>
    <property type="molecule type" value="Genomic_DNA"/>
</dbReference>
<dbReference type="PANTHER" id="PTHR24056:SF228">
    <property type="entry name" value="PROTEIN IMPAIRED IN BABA-INDUCED STERILITY 1"/>
    <property type="match status" value="1"/>
</dbReference>
<dbReference type="GO" id="GO:0032968">
    <property type="term" value="P:positive regulation of transcription elongation by RNA polymerase II"/>
    <property type="evidence" value="ECO:0007669"/>
    <property type="project" value="TreeGrafter"/>
</dbReference>
<evidence type="ECO:0000256" key="3">
    <source>
        <dbReference type="ARBA" id="ARBA00022527"/>
    </source>
</evidence>
<gene>
    <name evidence="11" type="ORF">MA16_Dca012190</name>
</gene>
<sequence>MGCVASKKAEPLTPAESYNASGNLEGSVGILNSALWNRIEVDRSESGESGQVSSNGTDSQNFKLGNFNKHVEGELVAAGWPSWLSSVAREAIQGWLPLKAESFEKLEKIGQGTYSSVFKARELETGRFVALKKIRFDNFEPDSVRFMAREIFIIRRLNHQNIMKLDGLITSRSSCSIYLVFEYMEHDLAGLSSSPDIIFSESQVKCYMQQLLSGLEHCHSRGIIHRDIKSANLLVNNEGILKIADFGLSNFFNPANRQLTGRVVTLWYRPPELLLGATEYEPSVDMWSVGCVFAELFLKKPALQGKTEVEQIHKIFKLCGSPSDEYWRKSRLPHETLFKPQQAYQSRLQETFVCLPESAYKLLETFLSIEPQKRGTATSALSSEYFRTMPRACDPSCLPKYPPNKEIDAKNREESLKIKFTGAPHPLEIARRPPRSTRSVKSSVSSKLSRLEEPWLRAENTQKHVGRQNSARVNDEAGLFVDMPQKDVINTANEDRKAILHYGVDNGFSAPVSFDAFSGFTLAKNRREDQASVRSHSKSSSKCDIPGVLDSSNVLLSKIYPDPIVHAKGDALGFCAYSKIEKASEIERNLMVHQWVQLGHPELDNQSHDSTYTDCNIDALSSKHCNMGYKKPDDRVEFSAPLLYQSRKVDELLEKHEQQIRQTVRRTWHQKDKVF</sequence>
<comment type="similarity">
    <text evidence="1">Belongs to the protein kinase superfamily. CMGC Ser/Thr protein kinase family. CDC2/CDKX subfamily.</text>
</comment>
<dbReference type="InterPro" id="IPR050108">
    <property type="entry name" value="CDK"/>
</dbReference>
<dbReference type="Pfam" id="PF00069">
    <property type="entry name" value="Pkinase"/>
    <property type="match status" value="1"/>
</dbReference>
<accession>A0A2I0VPX9</accession>
<proteinExistence type="inferred from homology"/>
<keyword evidence="6 11" id="KW-0418">Kinase</keyword>
<dbReference type="SUPFAM" id="SSF56112">
    <property type="entry name" value="Protein kinase-like (PK-like)"/>
    <property type="match status" value="1"/>
</dbReference>
<dbReference type="PANTHER" id="PTHR24056">
    <property type="entry name" value="CELL DIVISION PROTEIN KINASE"/>
    <property type="match status" value="1"/>
</dbReference>
<evidence type="ECO:0000256" key="6">
    <source>
        <dbReference type="ARBA" id="ARBA00022777"/>
    </source>
</evidence>
<dbReference type="Gene3D" id="1.10.510.10">
    <property type="entry name" value="Transferase(Phosphotransferase) domain 1"/>
    <property type="match status" value="1"/>
</dbReference>
<dbReference type="PROSITE" id="PS50011">
    <property type="entry name" value="PROTEIN_KINASE_DOM"/>
    <property type="match status" value="1"/>
</dbReference>
<dbReference type="FunFam" id="3.30.200.20:FF:000021">
    <property type="entry name" value="probable serine/threonine-protein kinase At1g54610"/>
    <property type="match status" value="1"/>
</dbReference>
<evidence type="ECO:0000256" key="1">
    <source>
        <dbReference type="ARBA" id="ARBA00006485"/>
    </source>
</evidence>
<protein>
    <recommendedName>
        <fullName evidence="2">[RNA-polymerase]-subunit kinase</fullName>
        <ecNumber evidence="2">2.7.11.23</ecNumber>
    </recommendedName>
</protein>
<evidence type="ECO:0000256" key="7">
    <source>
        <dbReference type="ARBA" id="ARBA00022840"/>
    </source>
</evidence>
<dbReference type="InterPro" id="IPR008271">
    <property type="entry name" value="Ser/Thr_kinase_AS"/>
</dbReference>
<dbReference type="GO" id="GO:0008353">
    <property type="term" value="F:RNA polymerase II CTD heptapeptide repeat kinase activity"/>
    <property type="evidence" value="ECO:0007669"/>
    <property type="project" value="UniProtKB-EC"/>
</dbReference>
<comment type="catalytic activity">
    <reaction evidence="8">
        <text>[DNA-directed RNA polymerase] + ATP = phospho-[DNA-directed RNA polymerase] + ADP + H(+)</text>
        <dbReference type="Rhea" id="RHEA:10216"/>
        <dbReference type="Rhea" id="RHEA-COMP:11321"/>
        <dbReference type="Rhea" id="RHEA-COMP:11322"/>
        <dbReference type="ChEBI" id="CHEBI:15378"/>
        <dbReference type="ChEBI" id="CHEBI:30616"/>
        <dbReference type="ChEBI" id="CHEBI:43176"/>
        <dbReference type="ChEBI" id="CHEBI:68546"/>
        <dbReference type="ChEBI" id="CHEBI:456216"/>
        <dbReference type="EC" id="2.7.11.23"/>
    </reaction>
</comment>
<dbReference type="Gene3D" id="3.30.200.20">
    <property type="entry name" value="Phosphorylase Kinase, domain 1"/>
    <property type="match status" value="1"/>
</dbReference>
<dbReference type="InterPro" id="IPR000719">
    <property type="entry name" value="Prot_kinase_dom"/>
</dbReference>
<feature type="domain" description="Protein kinase" evidence="10">
    <location>
        <begin position="103"/>
        <end position="386"/>
    </location>
</feature>
<dbReference type="GO" id="GO:0005524">
    <property type="term" value="F:ATP binding"/>
    <property type="evidence" value="ECO:0007669"/>
    <property type="project" value="UniProtKB-UniRule"/>
</dbReference>
<feature type="binding site" evidence="9">
    <location>
        <position position="132"/>
    </location>
    <ligand>
        <name>ATP</name>
        <dbReference type="ChEBI" id="CHEBI:30616"/>
    </ligand>
</feature>
<keyword evidence="7 9" id="KW-0067">ATP-binding</keyword>
<evidence type="ECO:0000256" key="9">
    <source>
        <dbReference type="PROSITE-ProRule" id="PRU10141"/>
    </source>
</evidence>
<evidence type="ECO:0000256" key="8">
    <source>
        <dbReference type="ARBA" id="ARBA00049280"/>
    </source>
</evidence>
<dbReference type="InterPro" id="IPR011009">
    <property type="entry name" value="Kinase-like_dom_sf"/>
</dbReference>
<evidence type="ECO:0000313" key="12">
    <source>
        <dbReference type="Proteomes" id="UP000233837"/>
    </source>
</evidence>
<evidence type="ECO:0000256" key="2">
    <source>
        <dbReference type="ARBA" id="ARBA00012409"/>
    </source>
</evidence>
<dbReference type="FunFam" id="1.10.510.10:FF:000043">
    <property type="entry name" value="probable serine/threonine-protein kinase At1g54610"/>
    <property type="match status" value="1"/>
</dbReference>
<evidence type="ECO:0000256" key="5">
    <source>
        <dbReference type="ARBA" id="ARBA00022741"/>
    </source>
</evidence>
<dbReference type="Proteomes" id="UP000233837">
    <property type="component" value="Unassembled WGS sequence"/>
</dbReference>
<evidence type="ECO:0000313" key="11">
    <source>
        <dbReference type="EMBL" id="PKU65468.1"/>
    </source>
</evidence>